<dbReference type="Pfam" id="PF00149">
    <property type="entry name" value="Metallophos"/>
    <property type="match status" value="1"/>
</dbReference>
<proteinExistence type="inferred from homology"/>
<dbReference type="AlphaFoldDB" id="A0A2T6BKR5"/>
<evidence type="ECO:0000256" key="4">
    <source>
        <dbReference type="ARBA" id="ARBA00025742"/>
    </source>
</evidence>
<evidence type="ECO:0000256" key="3">
    <source>
        <dbReference type="ARBA" id="ARBA00023004"/>
    </source>
</evidence>
<dbReference type="InterPro" id="IPR004843">
    <property type="entry name" value="Calcineurin-like_PHP"/>
</dbReference>
<feature type="domain" description="Calcineurin-like phosphoesterase" evidence="5">
    <location>
        <begin position="1"/>
        <end position="191"/>
    </location>
</feature>
<dbReference type="InterPro" id="IPR029052">
    <property type="entry name" value="Metallo-depent_PP-like"/>
</dbReference>
<evidence type="ECO:0000313" key="7">
    <source>
        <dbReference type="Proteomes" id="UP000243978"/>
    </source>
</evidence>
<keyword evidence="2" id="KW-0378">Hydrolase</keyword>
<reference evidence="6 7" key="1">
    <citation type="submission" date="2018-04" db="EMBL/GenBank/DDBJ databases">
        <title>Genomic Encyclopedia of Archaeal and Bacterial Type Strains, Phase II (KMG-II): from individual species to whole genera.</title>
        <authorList>
            <person name="Goeker M."/>
        </authorList>
    </citation>
    <scope>NUCLEOTIDE SEQUENCE [LARGE SCALE GENOMIC DNA]</scope>
    <source>
        <strain evidence="6 7">DSM 100977</strain>
    </source>
</reference>
<dbReference type="GO" id="GO:0046872">
    <property type="term" value="F:metal ion binding"/>
    <property type="evidence" value="ECO:0007669"/>
    <property type="project" value="UniProtKB-KW"/>
</dbReference>
<comment type="similarity">
    <text evidence="4">Belongs to the cyclic nucleotide phosphodiesterase class-III family.</text>
</comment>
<keyword evidence="7" id="KW-1185">Reference proteome</keyword>
<protein>
    <submittedName>
        <fullName evidence="6">3',5'-cyclic AMP phosphodiesterase CpdA</fullName>
    </submittedName>
</protein>
<accession>A0A2T6BKR5</accession>
<dbReference type="OrthoDB" id="651281at2"/>
<keyword evidence="3" id="KW-0408">Iron</keyword>
<keyword evidence="1" id="KW-0479">Metal-binding</keyword>
<dbReference type="PANTHER" id="PTHR42988">
    <property type="entry name" value="PHOSPHOHYDROLASE"/>
    <property type="match status" value="1"/>
</dbReference>
<dbReference type="Proteomes" id="UP000243978">
    <property type="component" value="Unassembled WGS sequence"/>
</dbReference>
<organism evidence="6 7">
    <name type="scientific">Litoreibacter ponti</name>
    <dbReference type="NCBI Taxonomy" id="1510457"/>
    <lineage>
        <taxon>Bacteria</taxon>
        <taxon>Pseudomonadati</taxon>
        <taxon>Pseudomonadota</taxon>
        <taxon>Alphaproteobacteria</taxon>
        <taxon>Rhodobacterales</taxon>
        <taxon>Roseobacteraceae</taxon>
        <taxon>Litoreibacter</taxon>
    </lineage>
</organism>
<name>A0A2T6BKR5_9RHOB</name>
<dbReference type="PANTHER" id="PTHR42988:SF2">
    <property type="entry name" value="CYCLIC NUCLEOTIDE PHOSPHODIESTERASE CBUA0032-RELATED"/>
    <property type="match status" value="1"/>
</dbReference>
<evidence type="ECO:0000313" key="6">
    <source>
        <dbReference type="EMBL" id="PTX56657.1"/>
    </source>
</evidence>
<evidence type="ECO:0000256" key="2">
    <source>
        <dbReference type="ARBA" id="ARBA00022801"/>
    </source>
</evidence>
<dbReference type="Gene3D" id="3.60.21.10">
    <property type="match status" value="1"/>
</dbReference>
<sequence>MKLLVVTDPHIVEPGGEIIDLDPSARLAGVLDHAMAHQGDADHLVILGDLTHHGRVEQYRELERILGRVTGPMTLMLGNHDVRNGFHAVFGGAGFVQEVVDLGTHRLICLDTLDEEAEPLHSGVLCDARLNWLQARLGESDLPVILALHHPCFKTGFNGMDRIRLRNEDALIQIIRDSGKVVQLLCGHVHRTISGVAHGLPFAVFKSPCHQMPMMLGAPGSSHSVDEPGAYGIVLTGPDGVVVHSVDIGLKAEATVDGHSA</sequence>
<evidence type="ECO:0000259" key="5">
    <source>
        <dbReference type="Pfam" id="PF00149"/>
    </source>
</evidence>
<dbReference type="GO" id="GO:0016787">
    <property type="term" value="F:hydrolase activity"/>
    <property type="evidence" value="ECO:0007669"/>
    <property type="project" value="UniProtKB-KW"/>
</dbReference>
<dbReference type="SUPFAM" id="SSF56300">
    <property type="entry name" value="Metallo-dependent phosphatases"/>
    <property type="match status" value="1"/>
</dbReference>
<dbReference type="InterPro" id="IPR050884">
    <property type="entry name" value="CNP_phosphodiesterase-III"/>
</dbReference>
<gene>
    <name evidence="6" type="ORF">C8N43_1317</name>
</gene>
<evidence type="ECO:0000256" key="1">
    <source>
        <dbReference type="ARBA" id="ARBA00022723"/>
    </source>
</evidence>
<dbReference type="RefSeq" id="WP_107844835.1">
    <property type="nucleotide sequence ID" value="NZ_QBKS01000001.1"/>
</dbReference>
<dbReference type="EMBL" id="QBKS01000001">
    <property type="protein sequence ID" value="PTX56657.1"/>
    <property type="molecule type" value="Genomic_DNA"/>
</dbReference>
<comment type="caution">
    <text evidence="6">The sequence shown here is derived from an EMBL/GenBank/DDBJ whole genome shotgun (WGS) entry which is preliminary data.</text>
</comment>